<feature type="domain" description="AAA-ATPase-like" evidence="1">
    <location>
        <begin position="4"/>
        <end position="226"/>
    </location>
</feature>
<accession>A0ABY3T1A4</accession>
<evidence type="ECO:0000313" key="3">
    <source>
        <dbReference type="Proteomes" id="UP001054801"/>
    </source>
</evidence>
<sequence length="596" mass="67589">MKFPYGIANFEAVISEGYEYVDRTAFLPLLEDAGKQLLFLRPRRFGKSLLLSMLENYYDLNKASRFEEIFGKLAIGQNPTPLHNRYLVMKWDFSAVSPEGDANKITANLFDYLNGNIRKFSDDYKDLLPTPIIINTDNALASFQSLVAVVSQTPYKLYLLIDEYDNFANEIMVSQHYPSHDSRYAALLMGEGVLKSLFKNIKAAAAGQGVDRVFITGVAPIVMSDMSSGYNVATNIYLEERFNTLCGFTEGEISQFVQGVTQACQLPTPFADETLSLMRDFYNGYRFCPEPQQDGVYNPTLALYFLGHLQTGCAYPRRMLDSNLSMDRNKLSYIANLPGGDQLIMTALSQQGDIAIQELQDRFGVHDILQVKKDPDFMASLLYYFGVLTFRREANAFGESCLVVPNLVIRSLYAERLQALLVPQLDWHDHQAAVKSLLGHADIAPLCHLVESQYFPVFSKRDYRWLNELTIKAAFLTLLFEQATYIMDSEAEIGDGYADLTMLIRPDMRHFQQLQDILIEFKYVGLKELGMTAAELATPDQAALEALPPVASRLREGRERVLAYRDGLQSKYRQQLRLHSFVVCALGVERLVWWVV</sequence>
<gene>
    <name evidence="2" type="ORF">L2Y54_06020</name>
</gene>
<keyword evidence="2" id="KW-0547">Nucleotide-binding</keyword>
<dbReference type="Pfam" id="PF09820">
    <property type="entry name" value="AAA-ATPase_like"/>
    <property type="match status" value="1"/>
</dbReference>
<name>A0ABY3T1A4_9GAMM</name>
<organism evidence="2 3">
    <name type="scientific">Thiothrix winogradskyi</name>
    <dbReference type="NCBI Taxonomy" id="96472"/>
    <lineage>
        <taxon>Bacteria</taxon>
        <taxon>Pseudomonadati</taxon>
        <taxon>Pseudomonadota</taxon>
        <taxon>Gammaproteobacteria</taxon>
        <taxon>Thiotrichales</taxon>
        <taxon>Thiotrichaceae</taxon>
        <taxon>Thiothrix</taxon>
    </lineage>
</organism>
<dbReference type="RefSeq" id="WP_236500892.1">
    <property type="nucleotide sequence ID" value="NZ_CP091244.1"/>
</dbReference>
<dbReference type="PANTHER" id="PTHR34825:SF2">
    <property type="entry name" value="AAA-ATPASE-LIKE DOMAIN-CONTAINING PROTEIN"/>
    <property type="match status" value="1"/>
</dbReference>
<keyword evidence="2" id="KW-0067">ATP-binding</keyword>
<dbReference type="Proteomes" id="UP001054801">
    <property type="component" value="Chromosome"/>
</dbReference>
<evidence type="ECO:0000313" key="2">
    <source>
        <dbReference type="EMBL" id="UJS25596.1"/>
    </source>
</evidence>
<keyword evidence="3" id="KW-1185">Reference proteome</keyword>
<dbReference type="InterPro" id="IPR018631">
    <property type="entry name" value="AAA-ATPase-like_dom"/>
</dbReference>
<reference evidence="2" key="1">
    <citation type="journal article" date="2022" name="Microorganisms">
        <title>Two New Species of Filamentous Sulfur Bacteria of the Genus Thiothrix, Thiothrix winogradskyi sp. nov. and 'Candidatus Thiothrix sulfatifontis' sp. nov.</title>
        <authorList>
            <person name="Ravin N.V."/>
            <person name="Rossetti S."/>
            <person name="Beletsky A.V."/>
            <person name="Kadnikov V.V."/>
            <person name="Rudenko T.S."/>
            <person name="Smolyakov D.D."/>
            <person name="Moskvitina M.I."/>
            <person name="Gureeva M.V."/>
            <person name="Mardanov A.V."/>
            <person name="Grabovich M.Y."/>
        </authorList>
    </citation>
    <scope>NUCLEOTIDE SEQUENCE</scope>
    <source>
        <strain evidence="2">CT3</strain>
    </source>
</reference>
<evidence type="ECO:0000259" key="1">
    <source>
        <dbReference type="Pfam" id="PF09820"/>
    </source>
</evidence>
<protein>
    <submittedName>
        <fullName evidence="2">ATP-binding protein</fullName>
    </submittedName>
</protein>
<proteinExistence type="predicted"/>
<dbReference type="InterPro" id="IPR012547">
    <property type="entry name" value="PDDEXK_9"/>
</dbReference>
<dbReference type="PANTHER" id="PTHR34825">
    <property type="entry name" value="CONSERVED PROTEIN, WITH A WEAK D-GALACTARATE DEHYDRATASE/ALTRONATE HYDROLASE DOMAIN"/>
    <property type="match status" value="1"/>
</dbReference>
<dbReference type="GO" id="GO:0005524">
    <property type="term" value="F:ATP binding"/>
    <property type="evidence" value="ECO:0007669"/>
    <property type="project" value="UniProtKB-KW"/>
</dbReference>
<dbReference type="EMBL" id="CP091244">
    <property type="protein sequence ID" value="UJS25596.1"/>
    <property type="molecule type" value="Genomic_DNA"/>
</dbReference>
<dbReference type="Pfam" id="PF08011">
    <property type="entry name" value="PDDEXK_9"/>
    <property type="match status" value="1"/>
</dbReference>